<dbReference type="SUPFAM" id="SSF51445">
    <property type="entry name" value="(Trans)glycosidases"/>
    <property type="match status" value="1"/>
</dbReference>
<dbReference type="InterPro" id="IPR024655">
    <property type="entry name" value="Asl1_glyco_hydro_catalytic"/>
</dbReference>
<dbReference type="InterPro" id="IPR053183">
    <property type="entry name" value="ASL1"/>
</dbReference>
<protein>
    <submittedName>
        <fullName evidence="2">Glycoside hydrolase family protein</fullName>
    </submittedName>
</protein>
<gene>
    <name evidence="2" type="ORF">M0L44_11025</name>
</gene>
<proteinExistence type="predicted"/>
<dbReference type="PANTHER" id="PTHR34154:SF3">
    <property type="entry name" value="ALKALI-SENSITIVE LINKAGE PROTEIN 1"/>
    <property type="match status" value="1"/>
</dbReference>
<evidence type="ECO:0000259" key="1">
    <source>
        <dbReference type="Pfam" id="PF11790"/>
    </source>
</evidence>
<organism evidence="2 3">
    <name type="scientific">Ideonella oryzae</name>
    <dbReference type="NCBI Taxonomy" id="2937441"/>
    <lineage>
        <taxon>Bacteria</taxon>
        <taxon>Pseudomonadati</taxon>
        <taxon>Pseudomonadota</taxon>
        <taxon>Betaproteobacteria</taxon>
        <taxon>Burkholderiales</taxon>
        <taxon>Sphaerotilaceae</taxon>
        <taxon>Ideonella</taxon>
    </lineage>
</organism>
<dbReference type="InterPro" id="IPR017853">
    <property type="entry name" value="GH"/>
</dbReference>
<dbReference type="PANTHER" id="PTHR34154">
    <property type="entry name" value="ALKALI-SENSITIVE LINKAGE PROTEIN 1"/>
    <property type="match status" value="1"/>
</dbReference>
<evidence type="ECO:0000313" key="3">
    <source>
        <dbReference type="Proteomes" id="UP001204851"/>
    </source>
</evidence>
<dbReference type="GO" id="GO:0016787">
    <property type="term" value="F:hydrolase activity"/>
    <property type="evidence" value="ECO:0007669"/>
    <property type="project" value="UniProtKB-KW"/>
</dbReference>
<accession>A0ABT1BLZ7</accession>
<keyword evidence="3" id="KW-1185">Reference proteome</keyword>
<name>A0ABT1BLZ7_9BURK</name>
<feature type="domain" description="Asl1-like glycosyl hydrolase catalytic" evidence="1">
    <location>
        <begin position="48"/>
        <end position="266"/>
    </location>
</feature>
<dbReference type="EMBL" id="JAMXMC010000006">
    <property type="protein sequence ID" value="MCO5977244.1"/>
    <property type="molecule type" value="Genomic_DNA"/>
</dbReference>
<reference evidence="2 3" key="1">
    <citation type="submission" date="2022-06" db="EMBL/GenBank/DDBJ databases">
        <title>Ideonella sp. NS12-5 Genome sequencing and assembly.</title>
        <authorList>
            <person name="Jung Y."/>
        </authorList>
    </citation>
    <scope>NUCLEOTIDE SEQUENCE [LARGE SCALE GENOMIC DNA]</scope>
    <source>
        <strain evidence="2 3">NS12-5</strain>
    </source>
</reference>
<comment type="caution">
    <text evidence="2">The sequence shown here is derived from an EMBL/GenBank/DDBJ whole genome shotgun (WGS) entry which is preliminary data.</text>
</comment>
<sequence>MDALTRRTARGGLRLLLGVVMALAVGLAMASDKRGVGLKDRIGAPQLQALKVSWYYTWTPQPMNDPVSAKFVPMVWGGRWLDTQISALQGKPVASELLALNEPDQVGQSNMSVQDAAATWATLSQLGTRISSPAAATPLGGWALSFEKRAKASNLRVDFMAIHLYGPPDPQKFLQRLDAVYKHYRKPIWITEFAVADWSARQAGTNRYSEDQVMAFMKAVIPELEKRSYVERYAWFGAGRGSGSEAVRTSRLVDSQGALTPLGRVYASF</sequence>
<keyword evidence="2" id="KW-0378">Hydrolase</keyword>
<dbReference type="Gene3D" id="3.20.20.80">
    <property type="entry name" value="Glycosidases"/>
    <property type="match status" value="1"/>
</dbReference>
<dbReference type="Proteomes" id="UP001204851">
    <property type="component" value="Unassembled WGS sequence"/>
</dbReference>
<evidence type="ECO:0000313" key="2">
    <source>
        <dbReference type="EMBL" id="MCO5977244.1"/>
    </source>
</evidence>
<dbReference type="RefSeq" id="WP_252769765.1">
    <property type="nucleotide sequence ID" value="NZ_JAMXMC010000006.1"/>
</dbReference>
<dbReference type="Pfam" id="PF11790">
    <property type="entry name" value="Glyco_hydro_cc"/>
    <property type="match status" value="1"/>
</dbReference>